<evidence type="ECO:0008006" key="3">
    <source>
        <dbReference type="Google" id="ProtNLM"/>
    </source>
</evidence>
<feature type="non-terminal residue" evidence="1">
    <location>
        <position position="1"/>
    </location>
</feature>
<comment type="caution">
    <text evidence="1">The sequence shown here is derived from an EMBL/GenBank/DDBJ whole genome shotgun (WGS) entry which is preliminary data.</text>
</comment>
<evidence type="ECO:0000313" key="1">
    <source>
        <dbReference type="EMBL" id="KAL3775515.1"/>
    </source>
</evidence>
<keyword evidence="2" id="KW-1185">Reference proteome</keyword>
<gene>
    <name evidence="1" type="ORF">HJC23_000087</name>
</gene>
<dbReference type="AlphaFoldDB" id="A0ABD3NNW3"/>
<organism evidence="1 2">
    <name type="scientific">Cyclotella cryptica</name>
    <dbReference type="NCBI Taxonomy" id="29204"/>
    <lineage>
        <taxon>Eukaryota</taxon>
        <taxon>Sar</taxon>
        <taxon>Stramenopiles</taxon>
        <taxon>Ochrophyta</taxon>
        <taxon>Bacillariophyta</taxon>
        <taxon>Coscinodiscophyceae</taxon>
        <taxon>Thalassiosirophycidae</taxon>
        <taxon>Stephanodiscales</taxon>
        <taxon>Stephanodiscaceae</taxon>
        <taxon>Cyclotella</taxon>
    </lineage>
</organism>
<protein>
    <recommendedName>
        <fullName evidence="3">ADP-ribosyl cyclase/cyclic ADP-ribose hydrolase</fullName>
    </recommendedName>
</protein>
<reference evidence="1 2" key="1">
    <citation type="journal article" date="2020" name="G3 (Bethesda)">
        <title>Improved Reference Genome for Cyclotella cryptica CCMP332, a Model for Cell Wall Morphogenesis, Salinity Adaptation, and Lipid Production in Diatoms (Bacillariophyta).</title>
        <authorList>
            <person name="Roberts W.R."/>
            <person name="Downey K.M."/>
            <person name="Ruck E.C."/>
            <person name="Traller J.C."/>
            <person name="Alverson A.J."/>
        </authorList>
    </citation>
    <scope>NUCLEOTIDE SEQUENCE [LARGE SCALE GENOMIC DNA]</scope>
    <source>
        <strain evidence="1 2">CCMP332</strain>
    </source>
</reference>
<accession>A0ABD3NNW3</accession>
<proteinExistence type="predicted"/>
<sequence>ILDTYHNWKQCQTATNKAECHEPASDPFQPVWNLTSNSLPSMWCGIKKIEWRRGTASAVTQPPQHHWMCLAATYFSLPTCLVIEGPPHTADCADKAAASFQDRYLLLPETLDCVKQQISDTYHNWKQC</sequence>
<dbReference type="Proteomes" id="UP001516023">
    <property type="component" value="Unassembled WGS sequence"/>
</dbReference>
<evidence type="ECO:0000313" key="2">
    <source>
        <dbReference type="Proteomes" id="UP001516023"/>
    </source>
</evidence>
<dbReference type="EMBL" id="JABMIG020000533">
    <property type="protein sequence ID" value="KAL3775515.1"/>
    <property type="molecule type" value="Genomic_DNA"/>
</dbReference>
<name>A0ABD3NNW3_9STRA</name>